<dbReference type="PANTHER" id="PTHR46148:SF57">
    <property type="entry name" value="OS12G0499874 PROTEIN"/>
    <property type="match status" value="1"/>
</dbReference>
<dbReference type="Proteomes" id="UP001341281">
    <property type="component" value="Chromosome 09"/>
</dbReference>
<sequence>KLAPRYIGPYQIVKKCSAVAYRFQLPKNLARVHNVFHVSELKKCLKPPIDVVITDIRQLEEDLSYPEYPVRILDQKDRVTRKQTITFCKVQWRNENEEAIQEETVANVNYTEATNFDHSQSKPRRYLSGFTMLRAAALQELLSNRELQPQPW</sequence>
<gene>
    <name evidence="2" type="ORF">U9M48_041372</name>
</gene>
<protein>
    <recommendedName>
        <fullName evidence="1">Tf2-1-like SH3-like domain-containing protein</fullName>
    </recommendedName>
</protein>
<dbReference type="EMBL" id="CP144753">
    <property type="protein sequence ID" value="WVZ95638.1"/>
    <property type="molecule type" value="Genomic_DNA"/>
</dbReference>
<feature type="domain" description="Tf2-1-like SH3-like" evidence="1">
    <location>
        <begin position="1"/>
        <end position="44"/>
    </location>
</feature>
<keyword evidence="3" id="KW-1185">Reference proteome</keyword>
<name>A0AAQ3XE47_PASNO</name>
<dbReference type="PANTHER" id="PTHR46148">
    <property type="entry name" value="CHROMO DOMAIN-CONTAINING PROTEIN"/>
    <property type="match status" value="1"/>
</dbReference>
<reference evidence="2 3" key="1">
    <citation type="submission" date="2024-02" db="EMBL/GenBank/DDBJ databases">
        <title>High-quality chromosome-scale genome assembly of Pensacola bahiagrass (Paspalum notatum Flugge var. saurae).</title>
        <authorList>
            <person name="Vega J.M."/>
            <person name="Podio M."/>
            <person name="Orjuela J."/>
            <person name="Siena L.A."/>
            <person name="Pessino S.C."/>
            <person name="Combes M.C."/>
            <person name="Mariac C."/>
            <person name="Albertini E."/>
            <person name="Pupilli F."/>
            <person name="Ortiz J.P.A."/>
            <person name="Leblanc O."/>
        </authorList>
    </citation>
    <scope>NUCLEOTIDE SEQUENCE [LARGE SCALE GENOMIC DNA]</scope>
    <source>
        <strain evidence="2">R1</strain>
        <tissue evidence="2">Leaf</tissue>
    </source>
</reference>
<dbReference type="AlphaFoldDB" id="A0AAQ3XE47"/>
<accession>A0AAQ3XE47</accession>
<feature type="non-terminal residue" evidence="2">
    <location>
        <position position="152"/>
    </location>
</feature>
<evidence type="ECO:0000313" key="2">
    <source>
        <dbReference type="EMBL" id="WVZ95638.1"/>
    </source>
</evidence>
<organism evidence="2 3">
    <name type="scientific">Paspalum notatum var. saurae</name>
    <dbReference type="NCBI Taxonomy" id="547442"/>
    <lineage>
        <taxon>Eukaryota</taxon>
        <taxon>Viridiplantae</taxon>
        <taxon>Streptophyta</taxon>
        <taxon>Embryophyta</taxon>
        <taxon>Tracheophyta</taxon>
        <taxon>Spermatophyta</taxon>
        <taxon>Magnoliopsida</taxon>
        <taxon>Liliopsida</taxon>
        <taxon>Poales</taxon>
        <taxon>Poaceae</taxon>
        <taxon>PACMAD clade</taxon>
        <taxon>Panicoideae</taxon>
        <taxon>Andropogonodae</taxon>
        <taxon>Paspaleae</taxon>
        <taxon>Paspalinae</taxon>
        <taxon>Paspalum</taxon>
    </lineage>
</organism>
<proteinExistence type="predicted"/>
<evidence type="ECO:0000259" key="1">
    <source>
        <dbReference type="Pfam" id="PF24626"/>
    </source>
</evidence>
<evidence type="ECO:0000313" key="3">
    <source>
        <dbReference type="Proteomes" id="UP001341281"/>
    </source>
</evidence>
<dbReference type="InterPro" id="IPR056924">
    <property type="entry name" value="SH3_Tf2-1"/>
</dbReference>
<dbReference type="Pfam" id="PF24626">
    <property type="entry name" value="SH3_Tf2-1"/>
    <property type="match status" value="1"/>
</dbReference>